<dbReference type="InterPro" id="IPR001387">
    <property type="entry name" value="Cro/C1-type_HTH"/>
</dbReference>
<evidence type="ECO:0000313" key="2">
    <source>
        <dbReference type="EMBL" id="MFC5897433.1"/>
    </source>
</evidence>
<reference evidence="3" key="1">
    <citation type="journal article" date="2019" name="Int. J. Syst. Evol. Microbiol.">
        <title>The Global Catalogue of Microorganisms (GCM) 10K type strain sequencing project: providing services to taxonomists for standard genome sequencing and annotation.</title>
        <authorList>
            <consortium name="The Broad Institute Genomics Platform"/>
            <consortium name="The Broad Institute Genome Sequencing Center for Infectious Disease"/>
            <person name="Wu L."/>
            <person name="Ma J."/>
        </authorList>
    </citation>
    <scope>NUCLEOTIDE SEQUENCE [LARGE SCALE GENOMIC DNA]</scope>
    <source>
        <strain evidence="3">CGMCC 1.15809</strain>
    </source>
</reference>
<dbReference type="RefSeq" id="WP_345092889.1">
    <property type="nucleotide sequence ID" value="NZ_BAAAWG010000024.1"/>
</dbReference>
<dbReference type="Proteomes" id="UP001596241">
    <property type="component" value="Unassembled WGS sequence"/>
</dbReference>
<dbReference type="PROSITE" id="PS50943">
    <property type="entry name" value="HTH_CROC1"/>
    <property type="match status" value="1"/>
</dbReference>
<dbReference type="CDD" id="cd00093">
    <property type="entry name" value="HTH_XRE"/>
    <property type="match status" value="1"/>
</dbReference>
<name>A0ABW1FV26_9ACTN</name>
<dbReference type="InterPro" id="IPR010982">
    <property type="entry name" value="Lambda_DNA-bd_dom_sf"/>
</dbReference>
<dbReference type="SUPFAM" id="SSF47413">
    <property type="entry name" value="lambda repressor-like DNA-binding domains"/>
    <property type="match status" value="1"/>
</dbReference>
<sequence>MHQRRHHIGVVLERICSQARLTAEAVADRTGSTPRDVADFLSGKKFPSTIFILRLAQISGTDPQLLFKVWEDEHERRAPRLHEPAKLVDDQAG</sequence>
<organism evidence="2 3">
    <name type="scientific">Streptomyces ramulosus</name>
    <dbReference type="NCBI Taxonomy" id="47762"/>
    <lineage>
        <taxon>Bacteria</taxon>
        <taxon>Bacillati</taxon>
        <taxon>Actinomycetota</taxon>
        <taxon>Actinomycetes</taxon>
        <taxon>Kitasatosporales</taxon>
        <taxon>Streptomycetaceae</taxon>
        <taxon>Streptomyces</taxon>
    </lineage>
</organism>
<protein>
    <submittedName>
        <fullName evidence="2">Helix-turn-helix domain-containing protein</fullName>
    </submittedName>
</protein>
<keyword evidence="3" id="KW-1185">Reference proteome</keyword>
<accession>A0ABW1FV26</accession>
<comment type="caution">
    <text evidence="2">The sequence shown here is derived from an EMBL/GenBank/DDBJ whole genome shotgun (WGS) entry which is preliminary data.</text>
</comment>
<proteinExistence type="predicted"/>
<dbReference type="Pfam" id="PF13560">
    <property type="entry name" value="HTH_31"/>
    <property type="match status" value="1"/>
</dbReference>
<gene>
    <name evidence="2" type="ORF">ACFP3M_31980</name>
</gene>
<evidence type="ECO:0000313" key="3">
    <source>
        <dbReference type="Proteomes" id="UP001596241"/>
    </source>
</evidence>
<dbReference type="Gene3D" id="1.10.260.40">
    <property type="entry name" value="lambda repressor-like DNA-binding domains"/>
    <property type="match status" value="1"/>
</dbReference>
<dbReference type="EMBL" id="JBHSPW010000022">
    <property type="protein sequence ID" value="MFC5897433.1"/>
    <property type="molecule type" value="Genomic_DNA"/>
</dbReference>
<evidence type="ECO:0000259" key="1">
    <source>
        <dbReference type="PROSITE" id="PS50943"/>
    </source>
</evidence>
<feature type="domain" description="HTH cro/C1-type" evidence="1">
    <location>
        <begin position="12"/>
        <end position="66"/>
    </location>
</feature>